<feature type="region of interest" description="Disordered" evidence="1">
    <location>
        <begin position="142"/>
        <end position="187"/>
    </location>
</feature>
<keyword evidence="2" id="KW-1133">Transmembrane helix</keyword>
<proteinExistence type="predicted"/>
<keyword evidence="2" id="KW-0472">Membrane</keyword>
<evidence type="ECO:0000256" key="2">
    <source>
        <dbReference type="SAM" id="Phobius"/>
    </source>
</evidence>
<gene>
    <name evidence="3" type="ORF">RSE6_01252</name>
</gene>
<keyword evidence="2" id="KW-0812">Transmembrane</keyword>
<accession>A0A1E1LXB2</accession>
<dbReference type="AlphaFoldDB" id="A0A1E1LXB2"/>
<sequence>MATTVFFFGFVADPIINLYLDPYDTITSIPTTGGVTLLLEDEDATWFEHFLKGLASLGLLGFVKVFFAMSPWHWFNLRQNGLMGAGGRRRAAGANGRDRLNDISWTVVIIGIITFLAAVWTWVRAWTAKTLDTAGERVADVQGDDEPEELDEPAPAQAAAAAEARSYGATSTASGSKLTESETRKVL</sequence>
<feature type="compositionally biased region" description="Polar residues" evidence="1">
    <location>
        <begin position="168"/>
        <end position="178"/>
    </location>
</feature>
<feature type="transmembrane region" description="Helical" evidence="2">
    <location>
        <begin position="54"/>
        <end position="75"/>
    </location>
</feature>
<evidence type="ECO:0000313" key="4">
    <source>
        <dbReference type="Proteomes" id="UP000177625"/>
    </source>
</evidence>
<feature type="compositionally biased region" description="Low complexity" evidence="1">
    <location>
        <begin position="153"/>
        <end position="164"/>
    </location>
</feature>
<feature type="compositionally biased region" description="Acidic residues" evidence="1">
    <location>
        <begin position="142"/>
        <end position="152"/>
    </location>
</feature>
<keyword evidence="4" id="KW-1185">Reference proteome</keyword>
<dbReference type="EMBL" id="FJVC01000036">
    <property type="protein sequence ID" value="CZT41508.1"/>
    <property type="molecule type" value="Genomic_DNA"/>
</dbReference>
<protein>
    <submittedName>
        <fullName evidence="3">Uncharacterized protein</fullName>
    </submittedName>
</protein>
<dbReference type="Proteomes" id="UP000177625">
    <property type="component" value="Unassembled WGS sequence"/>
</dbReference>
<evidence type="ECO:0000256" key="1">
    <source>
        <dbReference type="SAM" id="MobiDB-lite"/>
    </source>
</evidence>
<name>A0A1E1LXB2_RHYSE</name>
<feature type="transmembrane region" description="Helical" evidence="2">
    <location>
        <begin position="103"/>
        <end position="123"/>
    </location>
</feature>
<evidence type="ECO:0000313" key="3">
    <source>
        <dbReference type="EMBL" id="CZT41508.1"/>
    </source>
</evidence>
<reference evidence="4" key="1">
    <citation type="submission" date="2016-03" db="EMBL/GenBank/DDBJ databases">
        <authorList>
            <person name="Guldener U."/>
        </authorList>
    </citation>
    <scope>NUCLEOTIDE SEQUENCE [LARGE SCALE GENOMIC DNA]</scope>
</reference>
<organism evidence="3 4">
    <name type="scientific">Rhynchosporium secalis</name>
    <name type="common">Barley scald fungus</name>
    <dbReference type="NCBI Taxonomy" id="38038"/>
    <lineage>
        <taxon>Eukaryota</taxon>
        <taxon>Fungi</taxon>
        <taxon>Dikarya</taxon>
        <taxon>Ascomycota</taxon>
        <taxon>Pezizomycotina</taxon>
        <taxon>Leotiomycetes</taxon>
        <taxon>Helotiales</taxon>
        <taxon>Ploettnerulaceae</taxon>
        <taxon>Rhynchosporium</taxon>
    </lineage>
</organism>